<protein>
    <submittedName>
        <fullName evidence="2">Uncharacterized protein</fullName>
    </submittedName>
</protein>
<feature type="chain" id="PRO_5026769118" evidence="1">
    <location>
        <begin position="25"/>
        <end position="203"/>
    </location>
</feature>
<keyword evidence="1" id="KW-0732">Signal</keyword>
<organism evidence="2 3">
    <name type="scientific">Rhizobium leguminosarum</name>
    <dbReference type="NCBI Taxonomy" id="384"/>
    <lineage>
        <taxon>Bacteria</taxon>
        <taxon>Pseudomonadati</taxon>
        <taxon>Pseudomonadota</taxon>
        <taxon>Alphaproteobacteria</taxon>
        <taxon>Hyphomicrobiales</taxon>
        <taxon>Rhizobiaceae</taxon>
        <taxon>Rhizobium/Agrobacterium group</taxon>
        <taxon>Rhizobium</taxon>
    </lineage>
</organism>
<dbReference type="RefSeq" id="WP_164576785.1">
    <property type="nucleotide sequence ID" value="NZ_CAXURF020000002.1"/>
</dbReference>
<reference evidence="2 3" key="1">
    <citation type="submission" date="2019-12" db="EMBL/GenBank/DDBJ databases">
        <title>Rhizobium genotypes associated with high levels of biological nitrogen fixation by grain legumes in a temperate-maritime cropping system.</title>
        <authorList>
            <person name="Maluk M."/>
            <person name="Francesc Ferrando Molina F."/>
            <person name="Lopez Del Egido L."/>
            <person name="Lafos M."/>
            <person name="Langarica-Fuentes A."/>
            <person name="Gebre Yohannes G."/>
            <person name="Young M.W."/>
            <person name="Martin P."/>
            <person name="Gantlett R."/>
            <person name="Kenicer G."/>
            <person name="Hawes C."/>
            <person name="Begg G.S."/>
            <person name="Quilliam R.S."/>
            <person name="Squire G.R."/>
            <person name="Poole P.S."/>
            <person name="Young P.W."/>
            <person name="Iannetta P.M."/>
            <person name="James E.K."/>
        </authorList>
    </citation>
    <scope>NUCLEOTIDE SEQUENCE [LARGE SCALE GENOMIC DNA]</scope>
    <source>
        <strain evidence="2 3">JHI1096</strain>
    </source>
</reference>
<sequence>MTKILAAALSISLCIMIDASIAVASDAKETLQIPKIFSAVKLQDCNQYDGKERRACEATTLRLGYFSWGLLFAARGFDLAPRILRGDLKAFREFVKDDPVYSSQASAVEAFLRKPFEICASDGCGKYLGLSERELEATSTEFNESRRSMICLLKRDRSKDKAGGALHDRTLLTDVWQMQRGLIPSCAPVSTPVEEIIRRAFRS</sequence>
<dbReference type="AlphaFoldDB" id="A0A6P0B663"/>
<name>A0A6P0B663_RHILE</name>
<feature type="signal peptide" evidence="1">
    <location>
        <begin position="1"/>
        <end position="24"/>
    </location>
</feature>
<accession>A0A6P0B663</accession>
<dbReference type="EMBL" id="WUEZ01000012">
    <property type="protein sequence ID" value="NEI34908.1"/>
    <property type="molecule type" value="Genomic_DNA"/>
</dbReference>
<comment type="caution">
    <text evidence="2">The sequence shown here is derived from an EMBL/GenBank/DDBJ whole genome shotgun (WGS) entry which is preliminary data.</text>
</comment>
<dbReference type="Proteomes" id="UP000471560">
    <property type="component" value="Unassembled WGS sequence"/>
</dbReference>
<evidence type="ECO:0000313" key="3">
    <source>
        <dbReference type="Proteomes" id="UP000471560"/>
    </source>
</evidence>
<proteinExistence type="predicted"/>
<evidence type="ECO:0000256" key="1">
    <source>
        <dbReference type="SAM" id="SignalP"/>
    </source>
</evidence>
<evidence type="ECO:0000313" key="2">
    <source>
        <dbReference type="EMBL" id="NEI34908.1"/>
    </source>
</evidence>
<gene>
    <name evidence="2" type="ORF">GR204_13015</name>
</gene>